<gene>
    <name evidence="2" type="ORF">DAT39_019901</name>
</gene>
<dbReference type="EMBL" id="QNUK01000690">
    <property type="protein sequence ID" value="KAF5890381.1"/>
    <property type="molecule type" value="Genomic_DNA"/>
</dbReference>
<proteinExistence type="predicted"/>
<feature type="coiled-coil region" evidence="1">
    <location>
        <begin position="5"/>
        <end position="54"/>
    </location>
</feature>
<dbReference type="Proteomes" id="UP000727407">
    <property type="component" value="Unassembled WGS sequence"/>
</dbReference>
<dbReference type="AlphaFoldDB" id="A0A8J4T6N7"/>
<keyword evidence="1" id="KW-0175">Coiled coil</keyword>
<name>A0A8J4T6N7_CLAMG</name>
<feature type="non-terminal residue" evidence="2">
    <location>
        <position position="1"/>
    </location>
</feature>
<feature type="non-terminal residue" evidence="2">
    <location>
        <position position="162"/>
    </location>
</feature>
<evidence type="ECO:0000313" key="2">
    <source>
        <dbReference type="EMBL" id="KAF5890381.1"/>
    </source>
</evidence>
<reference evidence="2" key="1">
    <citation type="submission" date="2020-07" db="EMBL/GenBank/DDBJ databases">
        <title>Clarias magur genome sequencing, assembly and annotation.</title>
        <authorList>
            <person name="Kushwaha B."/>
            <person name="Kumar R."/>
            <person name="Das P."/>
            <person name="Joshi C.G."/>
            <person name="Kumar D."/>
            <person name="Nagpure N.S."/>
            <person name="Pandey M."/>
            <person name="Agarwal S."/>
            <person name="Srivastava S."/>
            <person name="Singh M."/>
            <person name="Sahoo L."/>
            <person name="Jayasankar P."/>
            <person name="Meher P.K."/>
            <person name="Koringa P.G."/>
            <person name="Iquebal M.A."/>
            <person name="Das S.P."/>
            <person name="Bit A."/>
            <person name="Patnaik S."/>
            <person name="Patel N."/>
            <person name="Shah T.M."/>
            <person name="Hinsu A."/>
            <person name="Jena J.K."/>
        </authorList>
    </citation>
    <scope>NUCLEOTIDE SEQUENCE</scope>
    <source>
        <strain evidence="2">CIFAMagur01</strain>
        <tissue evidence="2">Testis</tissue>
    </source>
</reference>
<accession>A0A8J4T6N7</accession>
<sequence>WIAEMAEFEEIAEVIEEGIEEAEEGIEELSAEERAEVEAEIAETRTVVEELSTTQSKLQEFLSSLKSWSIGVIKFTAKNIAIGAILWGVNVALNKLLPHAQETKTRMRAVIKALSDVIKAECTMNQKVLGWMKAHEDDIITLNGIDIPMEAILTKYISPITK</sequence>
<protein>
    <submittedName>
        <fullName evidence="2">Uncharacterized protein</fullName>
    </submittedName>
</protein>
<evidence type="ECO:0000256" key="1">
    <source>
        <dbReference type="SAM" id="Coils"/>
    </source>
</evidence>
<organism evidence="2 3">
    <name type="scientific">Clarias magur</name>
    <name type="common">Asian catfish</name>
    <name type="synonym">Macropteronotus magur</name>
    <dbReference type="NCBI Taxonomy" id="1594786"/>
    <lineage>
        <taxon>Eukaryota</taxon>
        <taxon>Metazoa</taxon>
        <taxon>Chordata</taxon>
        <taxon>Craniata</taxon>
        <taxon>Vertebrata</taxon>
        <taxon>Euteleostomi</taxon>
        <taxon>Actinopterygii</taxon>
        <taxon>Neopterygii</taxon>
        <taxon>Teleostei</taxon>
        <taxon>Ostariophysi</taxon>
        <taxon>Siluriformes</taxon>
        <taxon>Clariidae</taxon>
        <taxon>Clarias</taxon>
    </lineage>
</organism>
<dbReference type="OrthoDB" id="10063052at2759"/>
<evidence type="ECO:0000313" key="3">
    <source>
        <dbReference type="Proteomes" id="UP000727407"/>
    </source>
</evidence>
<keyword evidence="3" id="KW-1185">Reference proteome</keyword>
<comment type="caution">
    <text evidence="2">The sequence shown here is derived from an EMBL/GenBank/DDBJ whole genome shotgun (WGS) entry which is preliminary data.</text>
</comment>